<accession>A0A1A9ZF68</accession>
<sequence length="119" mass="13627">MDCFLITTFIGCPRAKDAIVKKIEAVSGTVSQRQIVIERAVAIVRRTVHGKRWVKRAPWNNQTEFVYCAKQRKIFYEVQILPTLKTVDDDGQTIVATLSKWSPSKMSKRKQFENTHGTS</sequence>
<reference evidence="2" key="1">
    <citation type="submission" date="2014-03" db="EMBL/GenBank/DDBJ databases">
        <authorList>
            <person name="Aksoy S."/>
            <person name="Warren W."/>
            <person name="Wilson R.K."/>
        </authorList>
    </citation>
    <scope>NUCLEOTIDE SEQUENCE [LARGE SCALE GENOMIC DNA]</scope>
    <source>
        <strain evidence="2">IAEA</strain>
    </source>
</reference>
<keyword evidence="2" id="KW-1185">Reference proteome</keyword>
<reference evidence="1" key="2">
    <citation type="submission" date="2020-05" db="UniProtKB">
        <authorList>
            <consortium name="EnsemblMetazoa"/>
        </authorList>
    </citation>
    <scope>IDENTIFICATION</scope>
    <source>
        <strain evidence="1">IAEA</strain>
    </source>
</reference>
<evidence type="ECO:0000313" key="2">
    <source>
        <dbReference type="Proteomes" id="UP000092445"/>
    </source>
</evidence>
<proteinExistence type="predicted"/>
<dbReference type="AlphaFoldDB" id="A0A1A9ZF68"/>
<dbReference type="Proteomes" id="UP000092445">
    <property type="component" value="Unassembled WGS sequence"/>
</dbReference>
<organism evidence="1 2">
    <name type="scientific">Glossina pallidipes</name>
    <name type="common">Tsetse fly</name>
    <dbReference type="NCBI Taxonomy" id="7398"/>
    <lineage>
        <taxon>Eukaryota</taxon>
        <taxon>Metazoa</taxon>
        <taxon>Ecdysozoa</taxon>
        <taxon>Arthropoda</taxon>
        <taxon>Hexapoda</taxon>
        <taxon>Insecta</taxon>
        <taxon>Pterygota</taxon>
        <taxon>Neoptera</taxon>
        <taxon>Endopterygota</taxon>
        <taxon>Diptera</taxon>
        <taxon>Brachycera</taxon>
        <taxon>Muscomorpha</taxon>
        <taxon>Hippoboscoidea</taxon>
        <taxon>Glossinidae</taxon>
        <taxon>Glossina</taxon>
    </lineage>
</organism>
<dbReference type="VEuPathDB" id="VectorBase:GPAI012761"/>
<name>A0A1A9ZF68_GLOPL</name>
<dbReference type="EnsemblMetazoa" id="GPAI012761-RA">
    <property type="protein sequence ID" value="GPAI012761-PA"/>
    <property type="gene ID" value="GPAI012761"/>
</dbReference>
<protein>
    <submittedName>
        <fullName evidence="1">Uncharacterized protein</fullName>
    </submittedName>
</protein>
<evidence type="ECO:0000313" key="1">
    <source>
        <dbReference type="EnsemblMetazoa" id="GPAI012761-PA"/>
    </source>
</evidence>